<protein>
    <submittedName>
        <fullName evidence="3">M24 family metallopeptidase</fullName>
    </submittedName>
</protein>
<evidence type="ECO:0000313" key="3">
    <source>
        <dbReference type="EMBL" id="MBH5392164.1"/>
    </source>
</evidence>
<dbReference type="InterPro" id="IPR000994">
    <property type="entry name" value="Pept_M24"/>
</dbReference>
<dbReference type="Pfam" id="PF00557">
    <property type="entry name" value="Peptidase_M24"/>
    <property type="match status" value="1"/>
</dbReference>
<gene>
    <name evidence="3" type="ORF">H1B27_38825</name>
</gene>
<dbReference type="EMBL" id="JACEGD010000076">
    <property type="protein sequence ID" value="MBH5392164.1"/>
    <property type="molecule type" value="Genomic_DNA"/>
</dbReference>
<proteinExistence type="predicted"/>
<feature type="domain" description="Peptidase M24" evidence="1">
    <location>
        <begin position="168"/>
        <end position="376"/>
    </location>
</feature>
<comment type="caution">
    <text evidence="3">The sequence shown here is derived from an EMBL/GenBank/DDBJ whole genome shotgun (WGS) entry which is preliminary data.</text>
</comment>
<dbReference type="SUPFAM" id="SSF53092">
    <property type="entry name" value="Creatinase/prolidase N-terminal domain"/>
    <property type="match status" value="1"/>
</dbReference>
<dbReference type="Gene3D" id="3.90.230.10">
    <property type="entry name" value="Creatinase/methionine aminopeptidase superfamily"/>
    <property type="match status" value="1"/>
</dbReference>
<dbReference type="InterPro" id="IPR029149">
    <property type="entry name" value="Creatin/AminoP/Spt16_N"/>
</dbReference>
<dbReference type="CDD" id="cd01066">
    <property type="entry name" value="APP_MetAP"/>
    <property type="match status" value="1"/>
</dbReference>
<feature type="domain" description="Creatinase N-terminal" evidence="2">
    <location>
        <begin position="15"/>
        <end position="160"/>
    </location>
</feature>
<reference evidence="3 4" key="1">
    <citation type="submission" date="2020-07" db="EMBL/GenBank/DDBJ databases">
        <title>Bradyrhizobium diversity isolated from nodules of indigenous legumes of Western Australia.</title>
        <authorList>
            <person name="Klepa M.S."/>
        </authorList>
    </citation>
    <scope>NUCLEOTIDE SEQUENCE [LARGE SCALE GENOMIC DNA]</scope>
    <source>
        <strain evidence="3 4">CNPSo 4019</strain>
    </source>
</reference>
<dbReference type="InterPro" id="IPR000587">
    <property type="entry name" value="Creatinase_N"/>
</dbReference>
<dbReference type="RefSeq" id="WP_197969660.1">
    <property type="nucleotide sequence ID" value="NZ_JACEGD010000076.1"/>
</dbReference>
<dbReference type="Proteomes" id="UP001194539">
    <property type="component" value="Unassembled WGS sequence"/>
</dbReference>
<name>A0ABS0PFU3_9BRAD</name>
<evidence type="ECO:0000259" key="1">
    <source>
        <dbReference type="Pfam" id="PF00557"/>
    </source>
</evidence>
<sequence length="395" mass="43941">MEKILYFERTEFDSRLATTKHEMAKRGLDILLLSEPPNVNYLTGYDSYTFYTPQMLIVALNRSEPIYVTRLVDRPSAQIFTYLAEENIRGFPDFYVNSTTSSAWAFIADVVKEVGGETARIGVELGGYYYSARTHADLVKALPNAEFLDADLLVNWIRIVKSPAELTLMRQAGRIADAMLTRAVEMAEPGVRECDLAAAVYHQQHSGLPEFGGSYDSSIPYFCVGDRARGPHSAWTDRPLPDSTQINIEVHGNRLRYQVHVSRTICIGKPTPEYTKFAEIQIEGLNAALETVRPGRACSEVFAAFSKVLAKHGIVKTERIGYSQGIGYPPAGSERTVSIREDEQTVLQPGMCLHLMPGLWLDNGTRSVAVTQPLEITQTGYAPLTTTPRVLVVKK</sequence>
<dbReference type="Gene3D" id="3.40.350.10">
    <property type="entry name" value="Creatinase/prolidase N-terminal domain"/>
    <property type="match status" value="1"/>
</dbReference>
<dbReference type="InterPro" id="IPR050659">
    <property type="entry name" value="Peptidase_M24B"/>
</dbReference>
<keyword evidence="4" id="KW-1185">Reference proteome</keyword>
<organism evidence="3 4">
    <name type="scientific">Bradyrhizobium diversitatis</name>
    <dbReference type="NCBI Taxonomy" id="2755406"/>
    <lineage>
        <taxon>Bacteria</taxon>
        <taxon>Pseudomonadati</taxon>
        <taxon>Pseudomonadota</taxon>
        <taxon>Alphaproteobacteria</taxon>
        <taxon>Hyphomicrobiales</taxon>
        <taxon>Nitrobacteraceae</taxon>
        <taxon>Bradyrhizobium</taxon>
    </lineage>
</organism>
<dbReference type="PANTHER" id="PTHR46112">
    <property type="entry name" value="AMINOPEPTIDASE"/>
    <property type="match status" value="1"/>
</dbReference>
<evidence type="ECO:0000313" key="4">
    <source>
        <dbReference type="Proteomes" id="UP001194539"/>
    </source>
</evidence>
<dbReference type="InterPro" id="IPR036005">
    <property type="entry name" value="Creatinase/aminopeptidase-like"/>
</dbReference>
<evidence type="ECO:0000259" key="2">
    <source>
        <dbReference type="Pfam" id="PF01321"/>
    </source>
</evidence>
<accession>A0ABS0PFU3</accession>
<dbReference type="SUPFAM" id="SSF55920">
    <property type="entry name" value="Creatinase/aminopeptidase"/>
    <property type="match status" value="1"/>
</dbReference>
<dbReference type="PANTHER" id="PTHR46112:SF2">
    <property type="entry name" value="XAA-PRO AMINOPEPTIDASE P-RELATED"/>
    <property type="match status" value="1"/>
</dbReference>
<dbReference type="Pfam" id="PF01321">
    <property type="entry name" value="Creatinase_N"/>
    <property type="match status" value="1"/>
</dbReference>